<proteinExistence type="predicted"/>
<dbReference type="Proteomes" id="UP000478052">
    <property type="component" value="Unassembled WGS sequence"/>
</dbReference>
<sequence length="116" mass="13654">MVIVLIKKRNSFDTKHKKLHITKIVRIEKVTILYCPITTFPIKLNSRFTRSQLVLCPENQKKKLPFVRLLLVMESRDYINVYTPCICKTRCQINRCDCTKSNVLCNSMSTRNCEDK</sequence>
<comment type="caution">
    <text evidence="1">The sequence shown here is derived from an EMBL/GenBank/DDBJ whole genome shotgun (WGS) entry which is preliminary data.</text>
</comment>
<evidence type="ECO:0008006" key="3">
    <source>
        <dbReference type="Google" id="ProtNLM"/>
    </source>
</evidence>
<name>A0A6G0YXL7_APHCR</name>
<reference evidence="1 2" key="1">
    <citation type="submission" date="2019-08" db="EMBL/GenBank/DDBJ databases">
        <title>Whole genome of Aphis craccivora.</title>
        <authorList>
            <person name="Voronova N.V."/>
            <person name="Shulinski R.S."/>
            <person name="Bandarenka Y.V."/>
            <person name="Zhorov D.G."/>
            <person name="Warner D."/>
        </authorList>
    </citation>
    <scope>NUCLEOTIDE SEQUENCE [LARGE SCALE GENOMIC DNA]</scope>
    <source>
        <strain evidence="1">180601</strain>
        <tissue evidence="1">Whole Body</tissue>
    </source>
</reference>
<keyword evidence="2" id="KW-1185">Reference proteome</keyword>
<gene>
    <name evidence="1" type="ORF">FWK35_00018229</name>
</gene>
<organism evidence="1 2">
    <name type="scientific">Aphis craccivora</name>
    <name type="common">Cowpea aphid</name>
    <dbReference type="NCBI Taxonomy" id="307492"/>
    <lineage>
        <taxon>Eukaryota</taxon>
        <taxon>Metazoa</taxon>
        <taxon>Ecdysozoa</taxon>
        <taxon>Arthropoda</taxon>
        <taxon>Hexapoda</taxon>
        <taxon>Insecta</taxon>
        <taxon>Pterygota</taxon>
        <taxon>Neoptera</taxon>
        <taxon>Paraneoptera</taxon>
        <taxon>Hemiptera</taxon>
        <taxon>Sternorrhyncha</taxon>
        <taxon>Aphidomorpha</taxon>
        <taxon>Aphidoidea</taxon>
        <taxon>Aphididae</taxon>
        <taxon>Aphidini</taxon>
        <taxon>Aphis</taxon>
        <taxon>Aphis</taxon>
    </lineage>
</organism>
<protein>
    <recommendedName>
        <fullName evidence="3">KRAB-A domain-containing protein 2-like</fullName>
    </recommendedName>
</protein>
<evidence type="ECO:0000313" key="1">
    <source>
        <dbReference type="EMBL" id="KAF0762858.1"/>
    </source>
</evidence>
<evidence type="ECO:0000313" key="2">
    <source>
        <dbReference type="Proteomes" id="UP000478052"/>
    </source>
</evidence>
<dbReference type="EMBL" id="VUJU01002027">
    <property type="protein sequence ID" value="KAF0762858.1"/>
    <property type="molecule type" value="Genomic_DNA"/>
</dbReference>
<dbReference type="AlphaFoldDB" id="A0A6G0YXL7"/>
<accession>A0A6G0YXL7</accession>